<name>A0ABT7SYZ4_9ALTE</name>
<dbReference type="EMBL" id="JAUCBP010000008">
    <property type="protein sequence ID" value="MDM7861229.1"/>
    <property type="molecule type" value="Genomic_DNA"/>
</dbReference>
<organism evidence="2 3">
    <name type="scientific">Alteromonas arenosi</name>
    <dbReference type="NCBI Taxonomy" id="3055817"/>
    <lineage>
        <taxon>Bacteria</taxon>
        <taxon>Pseudomonadati</taxon>
        <taxon>Pseudomonadota</taxon>
        <taxon>Gammaproteobacteria</taxon>
        <taxon>Alteromonadales</taxon>
        <taxon>Alteromonadaceae</taxon>
        <taxon>Alteromonas/Salinimonas group</taxon>
        <taxon>Alteromonas</taxon>
    </lineage>
</organism>
<dbReference type="Proteomes" id="UP001234343">
    <property type="component" value="Unassembled WGS sequence"/>
</dbReference>
<dbReference type="RefSeq" id="WP_289365665.1">
    <property type="nucleotide sequence ID" value="NZ_JAUCBP010000008.1"/>
</dbReference>
<sequence length="99" mass="10598">MKSSSLIKTAATVTLLSGLALSAQAAPEQNPVAHYLDAVVDTHMAETRLELTNQTFEVVSNTAYQYSLDSETSTQLVAKVQIKMLSAEEALTPKNNGAE</sequence>
<reference evidence="2 3" key="1">
    <citation type="submission" date="2023-06" db="EMBL/GenBank/DDBJ databases">
        <title>Alteromonas sp. ASW11-36 isolated from intertidal sand.</title>
        <authorList>
            <person name="Li Y."/>
        </authorList>
    </citation>
    <scope>NUCLEOTIDE SEQUENCE [LARGE SCALE GENOMIC DNA]</scope>
    <source>
        <strain evidence="2 3">ASW11-36</strain>
    </source>
</reference>
<accession>A0ABT7SYZ4</accession>
<proteinExistence type="predicted"/>
<evidence type="ECO:0000313" key="3">
    <source>
        <dbReference type="Proteomes" id="UP001234343"/>
    </source>
</evidence>
<keyword evidence="3" id="KW-1185">Reference proteome</keyword>
<keyword evidence="1" id="KW-0732">Signal</keyword>
<gene>
    <name evidence="2" type="ORF">QTP81_11550</name>
</gene>
<comment type="caution">
    <text evidence="2">The sequence shown here is derived from an EMBL/GenBank/DDBJ whole genome shotgun (WGS) entry which is preliminary data.</text>
</comment>
<feature type="signal peptide" evidence="1">
    <location>
        <begin position="1"/>
        <end position="25"/>
    </location>
</feature>
<feature type="chain" id="PRO_5047334966" evidence="1">
    <location>
        <begin position="26"/>
        <end position="99"/>
    </location>
</feature>
<evidence type="ECO:0000256" key="1">
    <source>
        <dbReference type="SAM" id="SignalP"/>
    </source>
</evidence>
<protein>
    <submittedName>
        <fullName evidence="2">Uncharacterized protein</fullName>
    </submittedName>
</protein>
<evidence type="ECO:0000313" key="2">
    <source>
        <dbReference type="EMBL" id="MDM7861229.1"/>
    </source>
</evidence>